<evidence type="ECO:0000256" key="4">
    <source>
        <dbReference type="ARBA" id="ARBA00022753"/>
    </source>
</evidence>
<evidence type="ECO:0000256" key="5">
    <source>
        <dbReference type="ARBA" id="ARBA00023034"/>
    </source>
</evidence>
<comment type="similarity">
    <text evidence="3">Belongs to the VPS53 family.</text>
</comment>
<dbReference type="InterPro" id="IPR038260">
    <property type="entry name" value="Vps53_C_sf"/>
</dbReference>
<keyword evidence="5" id="KW-0333">Golgi apparatus</keyword>
<feature type="domain" description="Vps53 C-terminal" evidence="9">
    <location>
        <begin position="614"/>
        <end position="698"/>
    </location>
</feature>
<evidence type="ECO:0000259" key="9">
    <source>
        <dbReference type="Pfam" id="PF16854"/>
    </source>
</evidence>
<keyword evidence="6" id="KW-0472">Membrane</keyword>
<evidence type="ECO:0000256" key="3">
    <source>
        <dbReference type="ARBA" id="ARBA00008628"/>
    </source>
</evidence>
<reference evidence="10" key="1">
    <citation type="journal article" date="2020" name="Stud. Mycol.">
        <title>101 Dothideomycetes genomes: a test case for predicting lifestyles and emergence of pathogens.</title>
        <authorList>
            <person name="Haridas S."/>
            <person name="Albert R."/>
            <person name="Binder M."/>
            <person name="Bloem J."/>
            <person name="Labutti K."/>
            <person name="Salamov A."/>
            <person name="Andreopoulos B."/>
            <person name="Baker S."/>
            <person name="Barry K."/>
            <person name="Bills G."/>
            <person name="Bluhm B."/>
            <person name="Cannon C."/>
            <person name="Castanera R."/>
            <person name="Culley D."/>
            <person name="Daum C."/>
            <person name="Ezra D."/>
            <person name="Gonzalez J."/>
            <person name="Henrissat B."/>
            <person name="Kuo A."/>
            <person name="Liang C."/>
            <person name="Lipzen A."/>
            <person name="Lutzoni F."/>
            <person name="Magnuson J."/>
            <person name="Mondo S."/>
            <person name="Nolan M."/>
            <person name="Ohm R."/>
            <person name="Pangilinan J."/>
            <person name="Park H.-J."/>
            <person name="Ramirez L."/>
            <person name="Alfaro M."/>
            <person name="Sun H."/>
            <person name="Tritt A."/>
            <person name="Yoshinaga Y."/>
            <person name="Zwiers L.-H."/>
            <person name="Turgeon B."/>
            <person name="Goodwin S."/>
            <person name="Spatafora J."/>
            <person name="Crous P."/>
            <person name="Grigoriev I."/>
        </authorList>
    </citation>
    <scope>NUCLEOTIDE SEQUENCE</scope>
    <source>
        <strain evidence="10">CBS 115976</strain>
    </source>
</reference>
<name>A0A6A6UTJ3_9PEZI</name>
<dbReference type="GO" id="GO:0010008">
    <property type="term" value="C:endosome membrane"/>
    <property type="evidence" value="ECO:0007669"/>
    <property type="project" value="UniProtKB-SubCell"/>
</dbReference>
<dbReference type="Pfam" id="PF04100">
    <property type="entry name" value="Vps53_N"/>
    <property type="match status" value="1"/>
</dbReference>
<accession>A0A6A6UTJ3</accession>
<evidence type="ECO:0000259" key="8">
    <source>
        <dbReference type="Pfam" id="PF04100"/>
    </source>
</evidence>
<dbReference type="GO" id="GO:0042147">
    <property type="term" value="P:retrograde transport, endosome to Golgi"/>
    <property type="evidence" value="ECO:0007669"/>
    <property type="project" value="InterPro"/>
</dbReference>
<dbReference type="GO" id="GO:0000938">
    <property type="term" value="C:GARP complex"/>
    <property type="evidence" value="ECO:0007669"/>
    <property type="project" value="InterPro"/>
</dbReference>
<dbReference type="Gene3D" id="1.10.357.110">
    <property type="entry name" value="Vacuolar protein sorting-associated protein 53, C-terminus"/>
    <property type="match status" value="1"/>
</dbReference>
<dbReference type="PANTHER" id="PTHR12820">
    <property type="entry name" value="VACUOLAR SORTING PROTEIN 53"/>
    <property type="match status" value="1"/>
</dbReference>
<dbReference type="PANTHER" id="PTHR12820:SF0">
    <property type="entry name" value="VACUOLAR PROTEIN SORTING-ASSOCIATED PROTEIN 53 HOMOLOG"/>
    <property type="match status" value="1"/>
</dbReference>
<dbReference type="AlphaFoldDB" id="A0A6A6UTJ3"/>
<evidence type="ECO:0000256" key="7">
    <source>
        <dbReference type="SAM" id="MobiDB-lite"/>
    </source>
</evidence>
<protein>
    <submittedName>
        <fullName evidence="10">Uncharacterized protein</fullName>
    </submittedName>
</protein>
<gene>
    <name evidence="10" type="ORF">BT63DRAFT_381475</name>
</gene>
<dbReference type="InterPro" id="IPR039766">
    <property type="entry name" value="Vps53"/>
</dbReference>
<evidence type="ECO:0000313" key="10">
    <source>
        <dbReference type="EMBL" id="KAF2674757.1"/>
    </source>
</evidence>
<dbReference type="Pfam" id="PF16854">
    <property type="entry name" value="VPS53_C"/>
    <property type="match status" value="1"/>
</dbReference>
<evidence type="ECO:0000313" key="11">
    <source>
        <dbReference type="Proteomes" id="UP000799302"/>
    </source>
</evidence>
<dbReference type="InterPro" id="IPR031745">
    <property type="entry name" value="Vps53_C"/>
</dbReference>
<dbReference type="GO" id="GO:0005829">
    <property type="term" value="C:cytosol"/>
    <property type="evidence" value="ECO:0007669"/>
    <property type="project" value="GOC"/>
</dbReference>
<dbReference type="Proteomes" id="UP000799302">
    <property type="component" value="Unassembled WGS sequence"/>
</dbReference>
<dbReference type="EMBL" id="MU004230">
    <property type="protein sequence ID" value="KAF2674757.1"/>
    <property type="molecule type" value="Genomic_DNA"/>
</dbReference>
<feature type="region of interest" description="Disordered" evidence="7">
    <location>
        <begin position="782"/>
        <end position="811"/>
    </location>
</feature>
<proteinExistence type="inferred from homology"/>
<comment type="subcellular location">
    <subcellularLocation>
        <location evidence="2">Endosome membrane</location>
        <topology evidence="2">Peripheral membrane protein</topology>
    </subcellularLocation>
    <subcellularLocation>
        <location evidence="1">Golgi apparatus</location>
        <location evidence="1">trans-Golgi network membrane</location>
        <topology evidence="1">Peripheral membrane protein</topology>
    </subcellularLocation>
</comment>
<sequence>MPALPSNAINSLDSPNYDPIEHLNAIFSHPSTLSSAAAVNTAIHNHQDALDAEIAHLVATQRASDVTSVAHIQAAKSDLPALFTQIDSVRSRAVHTEQSITEMTADIKRLDATKRNLTLSMTALKRLQMLTTAYEQLRGLGKTRQYRECAQLLAAVLQLVAHFKSYRSIDQIAALHRSVVALQAELLEQVCDDFEKSWMQGEVAARRGMLAEACGVMDALGDQARARLVTWYCNTMLREYRQVFRGSDEAGSLDNIARRYSWFNRMIKVYDHEHASIFPPHWRVGEMLANAFCEGTRDDFKAILQRSVRRTDGQPLDVNLLLSCLQETLNFEHSLEKRFIGDSRSSIDTVNTMASRDDRPHGMGQIISEAFEPYMTLWVESQDKQLAELIPKYKQQPLRNLEEEFAPQMVIPSSTELFHFYRISLAQCAKLSTGSRLLELSRTFGKYLDQYGQQVLLHSLTGGFGPGPSIEDATVILNTADYCYLTCNQLEEKIRSRIDEELKGEVDLQAQADGFIGIASAAIRLMVKRVEASLDQVWREMRNFPWARLETVTDQSSYVAEMLRLIQSSATETLRYLHKPQYSRAFCDNLVDAIAVAYCNNVFQCKPVSEVGAEQMLLDSYALKKALMELPTLLAEPGTQPPAAFIKRATQSTSKIDSLLKTLQVRPSPPEAMVQAYLIHIADRSDTNFRKILELKGIRKPDQRSLIDLFNAHCQAPANLTLPAASPFLSALQVSAPAQALSATAALKDPSGLNSSPLAGGRFDPATFGSALMSAAREGVDRLGTPTLGSGAGSGFNESQSGSPQPADGLKAGAANINENLKSFGKFFTRDGGFGRFGRGGGADGSAGGVGR</sequence>
<evidence type="ECO:0000256" key="2">
    <source>
        <dbReference type="ARBA" id="ARBA00004481"/>
    </source>
</evidence>
<feature type="domain" description="Vps53 N-terminal" evidence="8">
    <location>
        <begin position="16"/>
        <end position="395"/>
    </location>
</feature>
<dbReference type="InterPro" id="IPR007234">
    <property type="entry name" value="Vps53_N"/>
</dbReference>
<keyword evidence="4" id="KW-0967">Endosome</keyword>
<dbReference type="OrthoDB" id="10261632at2759"/>
<evidence type="ECO:0000256" key="1">
    <source>
        <dbReference type="ARBA" id="ARBA00004150"/>
    </source>
</evidence>
<organism evidence="10 11">
    <name type="scientific">Microthyrium microscopicum</name>
    <dbReference type="NCBI Taxonomy" id="703497"/>
    <lineage>
        <taxon>Eukaryota</taxon>
        <taxon>Fungi</taxon>
        <taxon>Dikarya</taxon>
        <taxon>Ascomycota</taxon>
        <taxon>Pezizomycotina</taxon>
        <taxon>Dothideomycetes</taxon>
        <taxon>Dothideomycetes incertae sedis</taxon>
        <taxon>Microthyriales</taxon>
        <taxon>Microthyriaceae</taxon>
        <taxon>Microthyrium</taxon>
    </lineage>
</organism>
<keyword evidence="11" id="KW-1185">Reference proteome</keyword>
<evidence type="ECO:0000256" key="6">
    <source>
        <dbReference type="ARBA" id="ARBA00023136"/>
    </source>
</evidence>